<name>A0ABU2R405_9ACTN</name>
<dbReference type="EMBL" id="JAVRET010000042">
    <property type="protein sequence ID" value="MDT0411067.1"/>
    <property type="molecule type" value="Genomic_DNA"/>
</dbReference>
<protein>
    <submittedName>
        <fullName evidence="1">Formylmethionine deformylase</fullName>
    </submittedName>
</protein>
<organism evidence="1 2">
    <name type="scientific">Streptomyces evansiae</name>
    <dbReference type="NCBI Taxonomy" id="3075535"/>
    <lineage>
        <taxon>Bacteria</taxon>
        <taxon>Bacillati</taxon>
        <taxon>Actinomycetota</taxon>
        <taxon>Actinomycetes</taxon>
        <taxon>Kitasatosporales</taxon>
        <taxon>Streptomycetaceae</taxon>
        <taxon>Streptomyces</taxon>
    </lineage>
</organism>
<dbReference type="RefSeq" id="WP_010269439.1">
    <property type="nucleotide sequence ID" value="NZ_JAVRET010000042.1"/>
</dbReference>
<accession>A0ABU2R405</accession>
<dbReference type="Proteomes" id="UP001183610">
    <property type="component" value="Unassembled WGS sequence"/>
</dbReference>
<proteinExistence type="predicted"/>
<sequence length="231" mass="24475">MIVVSLGGDAHRAVLLGRARVGTPEDAAAWLRGEALRLAVRLDPGPRTRWAAPGLVHPVRGPGPDAPTAMRAWAECPEQVRGVRALLAQGHPYTRRFQDPGGSWYELTAAPAENAGDPMNQPSPDVPRCEATGQVTQIVAELAMDVTRTAGAQPRSRIRCALAPHLTYEHQGIVRELSGGGGHVWGTFGAAVPVWRVRVAPPCPHWAGAAPCGLYDDHPGACVPARTSEPA</sequence>
<gene>
    <name evidence="1" type="ORF">RM698_18680</name>
</gene>
<evidence type="ECO:0000313" key="2">
    <source>
        <dbReference type="Proteomes" id="UP001183610"/>
    </source>
</evidence>
<keyword evidence="2" id="KW-1185">Reference proteome</keyword>
<comment type="caution">
    <text evidence="1">The sequence shown here is derived from an EMBL/GenBank/DDBJ whole genome shotgun (WGS) entry which is preliminary data.</text>
</comment>
<evidence type="ECO:0000313" key="1">
    <source>
        <dbReference type="EMBL" id="MDT0411067.1"/>
    </source>
</evidence>
<reference evidence="2" key="1">
    <citation type="submission" date="2023-07" db="EMBL/GenBank/DDBJ databases">
        <title>30 novel species of actinomycetes from the DSMZ collection.</title>
        <authorList>
            <person name="Nouioui I."/>
        </authorList>
    </citation>
    <scope>NUCLEOTIDE SEQUENCE [LARGE SCALE GENOMIC DNA]</scope>
    <source>
        <strain evidence="2">DSM 41979</strain>
    </source>
</reference>